<dbReference type="GO" id="GO:0010124">
    <property type="term" value="P:phenylacetate catabolic process"/>
    <property type="evidence" value="ECO:0007669"/>
    <property type="project" value="InterPro"/>
</dbReference>
<evidence type="ECO:0000313" key="2">
    <source>
        <dbReference type="Proteomes" id="UP000219435"/>
    </source>
</evidence>
<organism evidence="1 2">
    <name type="scientific">Blastococcus aggregatus</name>
    <dbReference type="NCBI Taxonomy" id="38502"/>
    <lineage>
        <taxon>Bacteria</taxon>
        <taxon>Bacillati</taxon>
        <taxon>Actinomycetota</taxon>
        <taxon>Actinomycetes</taxon>
        <taxon>Geodermatophilales</taxon>
        <taxon>Geodermatophilaceae</taxon>
        <taxon>Blastococcus</taxon>
    </lineage>
</organism>
<sequence length="305" mass="35429">MTVLAPDEVDESEQRLARKYELWSEMPEGYREAAARIASFQALAEVVGVLPFTEWIDRAPDYARKQMLIAKVQDEVGHGHVTARVAEDLGLPREQILTDFVEGRTNLLNIFHYGFDSWEELGPAALLMNSSAIVQFQALHHGTYLPYTRALRKIEKEESFHYHHAMDMTHQTMVYGTAEQRQRAQEAFETWLPRLLAYFGPPDSDTYRSNPMYKFGLKVRSNDELRQQWLTKIIPVFKELGIHVDPQLARFDDERQEWDYASPDWVETKRIIKEGGPRYEQWRSHIAASLERNATYRDVALKAAV</sequence>
<dbReference type="SUPFAM" id="SSF47240">
    <property type="entry name" value="Ferritin-like"/>
    <property type="match status" value="1"/>
</dbReference>
<dbReference type="InterPro" id="IPR007814">
    <property type="entry name" value="PaaA_PaaC"/>
</dbReference>
<dbReference type="OrthoDB" id="5292502at2"/>
<dbReference type="PANTHER" id="PTHR30458:SF2">
    <property type="entry name" value="1,2-PHENYLACETYL-COA EPOXIDASE, SUBUNIT A"/>
    <property type="match status" value="1"/>
</dbReference>
<gene>
    <name evidence="1" type="ORF">SAMN05660748_1278</name>
</gene>
<dbReference type="Proteomes" id="UP000219435">
    <property type="component" value="Unassembled WGS sequence"/>
</dbReference>
<accession>A0A285V6B8</accession>
<name>A0A285V6B8_9ACTN</name>
<dbReference type="RefSeq" id="WP_097194225.1">
    <property type="nucleotide sequence ID" value="NZ_OBQI01000002.1"/>
</dbReference>
<proteinExistence type="predicted"/>
<dbReference type="PANTHER" id="PTHR30458">
    <property type="entry name" value="PHENYLACETIC ACID DEGRADATION PROTEIN PAA"/>
    <property type="match status" value="1"/>
</dbReference>
<reference evidence="2" key="1">
    <citation type="submission" date="2017-08" db="EMBL/GenBank/DDBJ databases">
        <authorList>
            <person name="Varghese N."/>
            <person name="Submissions S."/>
        </authorList>
    </citation>
    <scope>NUCLEOTIDE SEQUENCE [LARGE SCALE GENOMIC DNA]</scope>
    <source>
        <strain evidence="2">DSM 4725</strain>
    </source>
</reference>
<keyword evidence="2" id="KW-1185">Reference proteome</keyword>
<protein>
    <submittedName>
        <fullName evidence="1">Ring-1,2-phenylacetyl-CoA epoxidase subunit PaaA</fullName>
    </submittedName>
</protein>
<dbReference type="GO" id="GO:0005829">
    <property type="term" value="C:cytosol"/>
    <property type="evidence" value="ECO:0007669"/>
    <property type="project" value="TreeGrafter"/>
</dbReference>
<dbReference type="AlphaFoldDB" id="A0A285V6B8"/>
<dbReference type="InterPro" id="IPR012347">
    <property type="entry name" value="Ferritin-like"/>
</dbReference>
<dbReference type="Gene3D" id="1.20.1260.10">
    <property type="match status" value="1"/>
</dbReference>
<dbReference type="InterPro" id="IPR052703">
    <property type="entry name" value="Aromatic_CoA_ox/epox"/>
</dbReference>
<evidence type="ECO:0000313" key="1">
    <source>
        <dbReference type="EMBL" id="SOC48576.1"/>
    </source>
</evidence>
<dbReference type="EMBL" id="OBQI01000002">
    <property type="protein sequence ID" value="SOC48576.1"/>
    <property type="molecule type" value="Genomic_DNA"/>
</dbReference>
<dbReference type="Pfam" id="PF05138">
    <property type="entry name" value="PaaA_PaaC"/>
    <property type="match status" value="1"/>
</dbReference>
<dbReference type="InterPro" id="IPR009078">
    <property type="entry name" value="Ferritin-like_SF"/>
</dbReference>